<evidence type="ECO:0000313" key="2">
    <source>
        <dbReference type="EMBL" id="CAH2355286.1"/>
    </source>
</evidence>
<protein>
    <submittedName>
        <fullName evidence="2">Uncharacterized protein</fullName>
    </submittedName>
</protein>
<evidence type="ECO:0000313" key="3">
    <source>
        <dbReference type="Proteomes" id="UP000837801"/>
    </source>
</evidence>
<keyword evidence="1" id="KW-0472">Membrane</keyword>
<keyword evidence="1" id="KW-0812">Transmembrane</keyword>
<gene>
    <name evidence="2" type="ORF">CLIB1423_24S00254</name>
</gene>
<name>A0A9P0QTD1_9ASCO</name>
<reference evidence="2" key="1">
    <citation type="submission" date="2022-03" db="EMBL/GenBank/DDBJ databases">
        <authorList>
            <person name="Legras J.-L."/>
            <person name="Devillers H."/>
            <person name="Grondin C."/>
        </authorList>
    </citation>
    <scope>NUCLEOTIDE SEQUENCE</scope>
    <source>
        <strain evidence="2">CLIB 1423</strain>
    </source>
</reference>
<comment type="caution">
    <text evidence="2">The sequence shown here is derived from an EMBL/GenBank/DDBJ whole genome shotgun (WGS) entry which is preliminary data.</text>
</comment>
<dbReference type="Proteomes" id="UP000837801">
    <property type="component" value="Unassembled WGS sequence"/>
</dbReference>
<dbReference type="AlphaFoldDB" id="A0A9P0QTD1"/>
<sequence>MSTLIQSFDARLSDYLHSHPFTSSLIQSPASKVITYLLIISFIILISYETIYWSGIYLGLWEYHAKDIFTEVPIHCAHVYIRVTKISDKEELDQINTFFSYHSNSFLHKNVWNRFISSPIKDATTITYNFEFSPEDFEMNENPEFGSTVEHLKTKILNTYLDSRLANGSAKSGKKLTKDNVLIYNHNFQLLDSTFDNEYLSKCNVETGNLINSYINTT</sequence>
<keyword evidence="3" id="KW-1185">Reference proteome</keyword>
<dbReference type="EMBL" id="CAKXYY010000024">
    <property type="protein sequence ID" value="CAH2355286.1"/>
    <property type="molecule type" value="Genomic_DNA"/>
</dbReference>
<evidence type="ECO:0000256" key="1">
    <source>
        <dbReference type="SAM" id="Phobius"/>
    </source>
</evidence>
<proteinExistence type="predicted"/>
<organism evidence="2 3">
    <name type="scientific">[Candida] railenensis</name>
    <dbReference type="NCBI Taxonomy" id="45579"/>
    <lineage>
        <taxon>Eukaryota</taxon>
        <taxon>Fungi</taxon>
        <taxon>Dikarya</taxon>
        <taxon>Ascomycota</taxon>
        <taxon>Saccharomycotina</taxon>
        <taxon>Pichiomycetes</taxon>
        <taxon>Debaryomycetaceae</taxon>
        <taxon>Kurtzmaniella</taxon>
    </lineage>
</organism>
<feature type="transmembrane region" description="Helical" evidence="1">
    <location>
        <begin position="33"/>
        <end position="60"/>
    </location>
</feature>
<dbReference type="OrthoDB" id="4041975at2759"/>
<accession>A0A9P0QTD1</accession>
<keyword evidence="1" id="KW-1133">Transmembrane helix</keyword>